<organism evidence="1 2">
    <name type="scientific">Sphingomonas endophytica</name>
    <dbReference type="NCBI Taxonomy" id="869719"/>
    <lineage>
        <taxon>Bacteria</taxon>
        <taxon>Pseudomonadati</taxon>
        <taxon>Pseudomonadota</taxon>
        <taxon>Alphaproteobacteria</taxon>
        <taxon>Sphingomonadales</taxon>
        <taxon>Sphingomonadaceae</taxon>
        <taxon>Sphingomonas</taxon>
    </lineage>
</organism>
<dbReference type="OrthoDB" id="9761532at2"/>
<dbReference type="NCBIfam" id="NF005478">
    <property type="entry name" value="PRK07079.1"/>
    <property type="match status" value="1"/>
</dbReference>
<dbReference type="AlphaFoldDB" id="A0A147HRJ2"/>
<dbReference type="Gene3D" id="3.30.70.360">
    <property type="match status" value="1"/>
</dbReference>
<feature type="non-terminal residue" evidence="1">
    <location>
        <position position="1"/>
    </location>
</feature>
<keyword evidence="2" id="KW-1185">Reference proteome</keyword>
<dbReference type="PATRIC" id="fig|869719.3.peg.1174"/>
<dbReference type="Gene3D" id="3.40.630.10">
    <property type="entry name" value="Zn peptidases"/>
    <property type="match status" value="1"/>
</dbReference>
<protein>
    <submittedName>
        <fullName evidence="1">Uncharacterized protein</fullName>
    </submittedName>
</protein>
<dbReference type="Proteomes" id="UP000074310">
    <property type="component" value="Unassembled WGS sequence"/>
</dbReference>
<sequence length="240" mass="25735">PGTVLASAIASMVDARGSILVDALRPPPIPEGVRAALADIRVGADPTAPTIDSDWGEPGLTPAERVFAWNTLAVLAFKTGDPDGPLNAVPPHAKATLQLRFVVGTDWQNLIRNVRAHLDAHGFPMIEVRPARAAEVFQATRLPVEDPWVEWALQSIEASSGKKPALLPNLGGSLPNDAFSEILGLPTLWVPHSYPACRQHGPDEHMLASGTREGLAIMAGLFWDLGQDGPDILRRREARA</sequence>
<accession>A0A147HRJ2</accession>
<name>A0A147HRJ2_9SPHN</name>
<dbReference type="SUPFAM" id="SSF53187">
    <property type="entry name" value="Zn-dependent exopeptidases"/>
    <property type="match status" value="1"/>
</dbReference>
<dbReference type="RefSeq" id="WP_153002812.1">
    <property type="nucleotide sequence ID" value="NZ_LDTB01000213.1"/>
</dbReference>
<reference evidence="1 2" key="1">
    <citation type="journal article" date="2016" name="Front. Microbiol.">
        <title>Genomic Resource of Rice Seed Associated Bacteria.</title>
        <authorList>
            <person name="Midha S."/>
            <person name="Bansal K."/>
            <person name="Sharma S."/>
            <person name="Kumar N."/>
            <person name="Patil P.P."/>
            <person name="Chaudhry V."/>
            <person name="Patil P.B."/>
        </authorList>
    </citation>
    <scope>NUCLEOTIDE SEQUENCE [LARGE SCALE GENOMIC DNA]</scope>
    <source>
        <strain evidence="1 2">NS334</strain>
    </source>
</reference>
<dbReference type="EMBL" id="LDTB01000213">
    <property type="protein sequence ID" value="KTT64180.1"/>
    <property type="molecule type" value="Genomic_DNA"/>
</dbReference>
<proteinExistence type="predicted"/>
<evidence type="ECO:0000313" key="2">
    <source>
        <dbReference type="Proteomes" id="UP000074310"/>
    </source>
</evidence>
<comment type="caution">
    <text evidence="1">The sequence shown here is derived from an EMBL/GenBank/DDBJ whole genome shotgun (WGS) entry which is preliminary data.</text>
</comment>
<evidence type="ECO:0000313" key="1">
    <source>
        <dbReference type="EMBL" id="KTT64180.1"/>
    </source>
</evidence>
<gene>
    <name evidence="1" type="ORF">NS334_16830</name>
</gene>